<dbReference type="InterPro" id="IPR043128">
    <property type="entry name" value="Rev_trsase/Diguanyl_cyclase"/>
</dbReference>
<dbReference type="GO" id="GO:0052621">
    <property type="term" value="F:diguanylate cyclase activity"/>
    <property type="evidence" value="ECO:0007669"/>
    <property type="project" value="UniProtKB-EC"/>
</dbReference>
<gene>
    <name evidence="5" type="ORF">Q9L42_017125</name>
</gene>
<evidence type="ECO:0000256" key="3">
    <source>
        <dbReference type="ARBA" id="ARBA00034247"/>
    </source>
</evidence>
<dbReference type="InterPro" id="IPR000160">
    <property type="entry name" value="GGDEF_dom"/>
</dbReference>
<dbReference type="CDD" id="cd01949">
    <property type="entry name" value="GGDEF"/>
    <property type="match status" value="1"/>
</dbReference>
<dbReference type="Pfam" id="PF00990">
    <property type="entry name" value="GGDEF"/>
    <property type="match status" value="1"/>
</dbReference>
<keyword evidence="6" id="KW-1185">Reference proteome</keyword>
<dbReference type="GO" id="GO:1902201">
    <property type="term" value="P:negative regulation of bacterial-type flagellum-dependent cell motility"/>
    <property type="evidence" value="ECO:0007669"/>
    <property type="project" value="TreeGrafter"/>
</dbReference>
<dbReference type="SUPFAM" id="SSF55073">
    <property type="entry name" value="Nucleotide cyclase"/>
    <property type="match status" value="1"/>
</dbReference>
<evidence type="ECO:0000313" key="6">
    <source>
        <dbReference type="Proteomes" id="UP001225378"/>
    </source>
</evidence>
<dbReference type="SUPFAM" id="SSF55781">
    <property type="entry name" value="GAF domain-like"/>
    <property type="match status" value="1"/>
</dbReference>
<dbReference type="GO" id="GO:0043709">
    <property type="term" value="P:cell adhesion involved in single-species biofilm formation"/>
    <property type="evidence" value="ECO:0007669"/>
    <property type="project" value="TreeGrafter"/>
</dbReference>
<dbReference type="Proteomes" id="UP001225378">
    <property type="component" value="Chromosome"/>
</dbReference>
<reference evidence="5 6" key="1">
    <citation type="journal article" date="2024" name="Microbiology">
        <title>Methylomarinum rosea sp. nov., a novel halophilic methanotrophic bacterium from the hypersaline Lake Elton.</title>
        <authorList>
            <person name="Suleimanov R.Z."/>
            <person name="Oshkin I.Y."/>
            <person name="Danilova O.V."/>
            <person name="Suzina N.E."/>
            <person name="Dedysh S.N."/>
        </authorList>
    </citation>
    <scope>NUCLEOTIDE SEQUENCE [LARGE SCALE GENOMIC DNA]</scope>
    <source>
        <strain evidence="5 6">Ch1-1</strain>
    </source>
</reference>
<accession>A0AAU7NSY4</accession>
<feature type="domain" description="GGDEF" evidence="4">
    <location>
        <begin position="224"/>
        <end position="364"/>
    </location>
</feature>
<dbReference type="NCBIfam" id="TIGR00254">
    <property type="entry name" value="GGDEF"/>
    <property type="match status" value="1"/>
</dbReference>
<dbReference type="FunFam" id="3.30.70.270:FF:000001">
    <property type="entry name" value="Diguanylate cyclase domain protein"/>
    <property type="match status" value="1"/>
</dbReference>
<dbReference type="PANTHER" id="PTHR45138">
    <property type="entry name" value="REGULATORY COMPONENTS OF SENSORY TRANSDUCTION SYSTEM"/>
    <property type="match status" value="1"/>
</dbReference>
<dbReference type="InterPro" id="IPR029016">
    <property type="entry name" value="GAF-like_dom_sf"/>
</dbReference>
<protein>
    <recommendedName>
        <fullName evidence="2">diguanylate cyclase</fullName>
        <ecNumber evidence="2">2.7.7.65</ecNumber>
    </recommendedName>
</protein>
<organism evidence="5 6">
    <name type="scientific">Methylomarinum roseum</name>
    <dbReference type="NCBI Taxonomy" id="3067653"/>
    <lineage>
        <taxon>Bacteria</taxon>
        <taxon>Pseudomonadati</taxon>
        <taxon>Pseudomonadota</taxon>
        <taxon>Gammaproteobacteria</taxon>
        <taxon>Methylococcales</taxon>
        <taxon>Methylococcaceae</taxon>
        <taxon>Methylomarinum</taxon>
    </lineage>
</organism>
<comment type="catalytic activity">
    <reaction evidence="3">
        <text>2 GTP = 3',3'-c-di-GMP + 2 diphosphate</text>
        <dbReference type="Rhea" id="RHEA:24898"/>
        <dbReference type="ChEBI" id="CHEBI:33019"/>
        <dbReference type="ChEBI" id="CHEBI:37565"/>
        <dbReference type="ChEBI" id="CHEBI:58805"/>
        <dbReference type="EC" id="2.7.7.65"/>
    </reaction>
</comment>
<dbReference type="InterPro" id="IPR029787">
    <property type="entry name" value="Nucleotide_cyclase"/>
</dbReference>
<evidence type="ECO:0000313" key="5">
    <source>
        <dbReference type="EMBL" id="XBS20060.1"/>
    </source>
</evidence>
<comment type="cofactor">
    <cofactor evidence="1">
        <name>Mg(2+)</name>
        <dbReference type="ChEBI" id="CHEBI:18420"/>
    </cofactor>
</comment>
<evidence type="ECO:0000256" key="2">
    <source>
        <dbReference type="ARBA" id="ARBA00012528"/>
    </source>
</evidence>
<dbReference type="Gene3D" id="3.30.450.40">
    <property type="match status" value="1"/>
</dbReference>
<dbReference type="KEGG" id="mech:Q9L42_017125"/>
<evidence type="ECO:0000259" key="4">
    <source>
        <dbReference type="PROSITE" id="PS50887"/>
    </source>
</evidence>
<dbReference type="GO" id="GO:0005886">
    <property type="term" value="C:plasma membrane"/>
    <property type="evidence" value="ECO:0007669"/>
    <property type="project" value="TreeGrafter"/>
</dbReference>
<dbReference type="EMBL" id="CP157743">
    <property type="protein sequence ID" value="XBS20060.1"/>
    <property type="molecule type" value="Genomic_DNA"/>
</dbReference>
<dbReference type="PANTHER" id="PTHR45138:SF9">
    <property type="entry name" value="DIGUANYLATE CYCLASE DGCM-RELATED"/>
    <property type="match status" value="1"/>
</dbReference>
<dbReference type="InterPro" id="IPR050469">
    <property type="entry name" value="Diguanylate_Cyclase"/>
</dbReference>
<dbReference type="AlphaFoldDB" id="A0AAU7NSY4"/>
<dbReference type="RefSeq" id="WP_349431484.1">
    <property type="nucleotide sequence ID" value="NZ_CP157743.1"/>
</dbReference>
<name>A0AAU7NSY4_9GAMM</name>
<evidence type="ECO:0000256" key="1">
    <source>
        <dbReference type="ARBA" id="ARBA00001946"/>
    </source>
</evidence>
<sequence length="377" mass="42204">MEEDLTTDLLVLQSHLDGMLERVQHNSLALRRFQVFEMGLLRLNSLAEMIEHILNDAKAFFDLDVISFCLLDEKGDIAKYLEEDGYDYRNTEGLILLQDKGKLQGILGASGRPFLGRYQPDNCSVFFSESQKPASVAILPLTRRGNYMGSLNLGSYKTDRFIIDMATDFVEHMVSVVSICLENNLNFETMRRTSLVDTLTGVNNRRFLEQRIGEELDRSQRNDQPLTCLFLDIDYFKKVNDTYGHQVGDQVLMAVAGAIKKQLRSNDVLARYGGEEFVALLTNIGEDMACAIAERIRISIKELPIQFNDEGIAVTISIGSATYLPGRRVQMSSAEIAAKLIQNADAALYQAKNNGRNRVEIGGMVLAVKDLPDSKIA</sequence>
<dbReference type="PROSITE" id="PS50887">
    <property type="entry name" value="GGDEF"/>
    <property type="match status" value="1"/>
</dbReference>
<dbReference type="EC" id="2.7.7.65" evidence="2"/>
<dbReference type="SMART" id="SM00267">
    <property type="entry name" value="GGDEF"/>
    <property type="match status" value="1"/>
</dbReference>
<proteinExistence type="predicted"/>
<dbReference type="Gene3D" id="3.30.70.270">
    <property type="match status" value="1"/>
</dbReference>